<dbReference type="HOGENOM" id="CLU_918848_0_0_1"/>
<proteinExistence type="predicted"/>
<dbReference type="Proteomes" id="UP000039046">
    <property type="component" value="Unassembled WGS sequence"/>
</dbReference>
<organism evidence="2 3">
    <name type="scientific">[Torrubiella] hemipterigena</name>
    <dbReference type="NCBI Taxonomy" id="1531966"/>
    <lineage>
        <taxon>Eukaryota</taxon>
        <taxon>Fungi</taxon>
        <taxon>Dikarya</taxon>
        <taxon>Ascomycota</taxon>
        <taxon>Pezizomycotina</taxon>
        <taxon>Sordariomycetes</taxon>
        <taxon>Hypocreomycetidae</taxon>
        <taxon>Hypocreales</taxon>
        <taxon>Clavicipitaceae</taxon>
        <taxon>Clavicipitaceae incertae sedis</taxon>
        <taxon>'Torrubiella' clade</taxon>
    </lineage>
</organism>
<evidence type="ECO:0000313" key="3">
    <source>
        <dbReference type="Proteomes" id="UP000039046"/>
    </source>
</evidence>
<feature type="region of interest" description="Disordered" evidence="1">
    <location>
        <begin position="236"/>
        <end position="276"/>
    </location>
</feature>
<dbReference type="AlphaFoldDB" id="A0A0A1TS98"/>
<keyword evidence="3" id="KW-1185">Reference proteome</keyword>
<dbReference type="EMBL" id="CDHN01000006">
    <property type="protein sequence ID" value="CEJ94317.1"/>
    <property type="molecule type" value="Genomic_DNA"/>
</dbReference>
<evidence type="ECO:0000256" key="1">
    <source>
        <dbReference type="SAM" id="MobiDB-lite"/>
    </source>
</evidence>
<dbReference type="OrthoDB" id="5429716at2759"/>
<gene>
    <name evidence="2" type="ORF">VHEMI09857</name>
</gene>
<protein>
    <submittedName>
        <fullName evidence="2">Uncharacterized protein</fullName>
    </submittedName>
</protein>
<name>A0A0A1TS98_9HYPO</name>
<feature type="compositionally biased region" description="Basic and acidic residues" evidence="1">
    <location>
        <begin position="238"/>
        <end position="259"/>
    </location>
</feature>
<sequence length="303" mass="31863">MPTATTANIANLGPLTTVFPTPAASCTQLASNGANGMVIITGTQSGKAVSSDYQYIGCGLPTVGTCQPSGVQRDQVEGRKDNSFFQSAAYFSPGVECPQAWTTALTVNDFDGNNDSMQRFLSGASDRDIMRFLNHVGWTDKDEMMAICCPKGFQLKMYDGLQCLSSVAPESKYSYTQACEPDFQNFPTTVKNGQTIIDFAAAAAKTYPLTHVPLTTAPPDLTSAVANMHVSVAPITLVRKDTDPRPAGRGPKPADKDSKVNGNSNTGDGKDNGKEDAAAGFRPSLWSVLLGASIAMGLAAGAV</sequence>
<accession>A0A0A1TS98</accession>
<evidence type="ECO:0000313" key="2">
    <source>
        <dbReference type="EMBL" id="CEJ94317.1"/>
    </source>
</evidence>
<reference evidence="2 3" key="1">
    <citation type="journal article" date="2015" name="Genome Announc.">
        <title>Draft Genome Sequence and Gene Annotation of the Entomopathogenic Fungus Verticillium hemipterigenum.</title>
        <authorList>
            <person name="Horn F."/>
            <person name="Habel A."/>
            <person name="Scharf D.H."/>
            <person name="Dworschak J."/>
            <person name="Brakhage A.A."/>
            <person name="Guthke R."/>
            <person name="Hertweck C."/>
            <person name="Linde J."/>
        </authorList>
    </citation>
    <scope>NUCLEOTIDE SEQUENCE [LARGE SCALE GENOMIC DNA]</scope>
</reference>